<feature type="transmembrane region" description="Helical" evidence="7">
    <location>
        <begin position="109"/>
        <end position="131"/>
    </location>
</feature>
<feature type="region of interest" description="Disordered" evidence="6">
    <location>
        <begin position="431"/>
        <end position="457"/>
    </location>
</feature>
<feature type="transmembrane region" description="Helical" evidence="7">
    <location>
        <begin position="53"/>
        <end position="72"/>
    </location>
</feature>
<name>A0A077LXK4_9MICO</name>
<sequence>MVTLAFERQTVRKVTRRIIPFVFVLYIVNYIDRANIGYAALEMNKALGLTSQLFGLAAGLFFIGYFLCEVPSNIALTRFGARVWIARILLTWGLLSVLMGFVQNAWQLLTIRFLLGVAEAGFFPGIILYLGRWFRTKELATTIALFTASIPVSYIIAAPLSTAIIDHVHLFGIDGWRWMFVFEGLPAVLLGVACYFLLTERPSDASWLSDAERTWLEGELHREAQARPHVVHLSVWRTLRNTKVLYLGAIYFVYQVGSLGVGYWLPQILKGMSDNLSNTQIGLIGTIPYIVATIAMVAWSRHSDKAVERKFHSWFPLAVGAVGMTLSALTHSPGPAVVAVSVALAGLYSFKAPFWSVPGLFLSTGTAATAVAAINSIGNLGGFVGPYGLGLVKDRTGSASMALFILAGLLVIAAVMMAALRLREPTIPATDAPADAPAAPLRTLDQAGDDSATAGTA</sequence>
<dbReference type="PANTHER" id="PTHR43791">
    <property type="entry name" value="PERMEASE-RELATED"/>
    <property type="match status" value="1"/>
</dbReference>
<comment type="caution">
    <text evidence="9">The sequence shown here is derived from an EMBL/GenBank/DDBJ whole genome shotgun (WGS) entry which is preliminary data.</text>
</comment>
<dbReference type="STRING" id="1194083.BN12_310016"/>
<feature type="transmembrane region" description="Helical" evidence="7">
    <location>
        <begin position="280"/>
        <end position="299"/>
    </location>
</feature>
<dbReference type="Proteomes" id="UP000035721">
    <property type="component" value="Unassembled WGS sequence"/>
</dbReference>
<proteinExistence type="predicted"/>
<evidence type="ECO:0000256" key="3">
    <source>
        <dbReference type="ARBA" id="ARBA00022692"/>
    </source>
</evidence>
<dbReference type="GO" id="GO:0005886">
    <property type="term" value="C:plasma membrane"/>
    <property type="evidence" value="ECO:0007669"/>
    <property type="project" value="UniProtKB-SubCell"/>
</dbReference>
<reference evidence="9 10" key="1">
    <citation type="journal article" date="2013" name="ISME J.">
        <title>A metabolic model for members of the genus Tetrasphaera involved in enhanced biological phosphorus removal.</title>
        <authorList>
            <person name="Kristiansen R."/>
            <person name="Nguyen H.T.T."/>
            <person name="Saunders A.M."/>
            <person name="Nielsen J.L."/>
            <person name="Wimmer R."/>
            <person name="Le V.Q."/>
            <person name="McIlroy S.J."/>
            <person name="Petrovski S."/>
            <person name="Seviour R.J."/>
            <person name="Calteau A."/>
            <person name="Nielsen K.L."/>
            <person name="Nielsen P.H."/>
        </authorList>
    </citation>
    <scope>NUCLEOTIDE SEQUENCE [LARGE SCALE GENOMIC DNA]</scope>
    <source>
        <strain evidence="9 10">T1-X7</strain>
    </source>
</reference>
<evidence type="ECO:0000256" key="4">
    <source>
        <dbReference type="ARBA" id="ARBA00022989"/>
    </source>
</evidence>
<feature type="transmembrane region" description="Helical" evidence="7">
    <location>
        <begin position="244"/>
        <end position="265"/>
    </location>
</feature>
<keyword evidence="2" id="KW-0813">Transport</keyword>
<dbReference type="InterPro" id="IPR011701">
    <property type="entry name" value="MFS"/>
</dbReference>
<keyword evidence="5 7" id="KW-0472">Membrane</keyword>
<evidence type="ECO:0000259" key="8">
    <source>
        <dbReference type="PROSITE" id="PS50850"/>
    </source>
</evidence>
<feature type="domain" description="Major facilitator superfamily (MFS) profile" evidence="8">
    <location>
        <begin position="18"/>
        <end position="425"/>
    </location>
</feature>
<organism evidence="9 10">
    <name type="scientific">Nostocoides japonicum T1-X7</name>
    <dbReference type="NCBI Taxonomy" id="1194083"/>
    <lineage>
        <taxon>Bacteria</taxon>
        <taxon>Bacillati</taxon>
        <taxon>Actinomycetota</taxon>
        <taxon>Actinomycetes</taxon>
        <taxon>Micrococcales</taxon>
        <taxon>Intrasporangiaceae</taxon>
        <taxon>Nostocoides</taxon>
    </lineage>
</organism>
<feature type="transmembrane region" description="Helical" evidence="7">
    <location>
        <begin position="177"/>
        <end position="198"/>
    </location>
</feature>
<feature type="transmembrane region" description="Helical" evidence="7">
    <location>
        <begin position="143"/>
        <end position="165"/>
    </location>
</feature>
<keyword evidence="4 7" id="KW-1133">Transmembrane helix</keyword>
<accession>A0A077LXK4</accession>
<evidence type="ECO:0000256" key="1">
    <source>
        <dbReference type="ARBA" id="ARBA00004651"/>
    </source>
</evidence>
<comment type="subcellular location">
    <subcellularLocation>
        <location evidence="1">Cell membrane</location>
        <topology evidence="1">Multi-pass membrane protein</topology>
    </subcellularLocation>
</comment>
<evidence type="ECO:0000256" key="5">
    <source>
        <dbReference type="ARBA" id="ARBA00023136"/>
    </source>
</evidence>
<dbReference type="Gene3D" id="1.20.1250.20">
    <property type="entry name" value="MFS general substrate transporter like domains"/>
    <property type="match status" value="2"/>
</dbReference>
<dbReference type="AlphaFoldDB" id="A0A077LXK4"/>
<dbReference type="FunFam" id="1.20.1250.20:FF:000018">
    <property type="entry name" value="MFS transporter permease"/>
    <property type="match status" value="1"/>
</dbReference>
<feature type="transmembrane region" description="Helical" evidence="7">
    <location>
        <begin position="21"/>
        <end position="41"/>
    </location>
</feature>
<feature type="compositionally biased region" description="Low complexity" evidence="6">
    <location>
        <begin position="431"/>
        <end position="440"/>
    </location>
</feature>
<dbReference type="OrthoDB" id="9773957at2"/>
<keyword evidence="10" id="KW-1185">Reference proteome</keyword>
<dbReference type="EMBL" id="CAJB01000235">
    <property type="protein sequence ID" value="CCH78628.1"/>
    <property type="molecule type" value="Genomic_DNA"/>
</dbReference>
<evidence type="ECO:0000256" key="7">
    <source>
        <dbReference type="SAM" id="Phobius"/>
    </source>
</evidence>
<feature type="transmembrane region" description="Helical" evidence="7">
    <location>
        <begin position="311"/>
        <end position="328"/>
    </location>
</feature>
<dbReference type="Pfam" id="PF07690">
    <property type="entry name" value="MFS_1"/>
    <property type="match status" value="1"/>
</dbReference>
<dbReference type="PROSITE" id="PS50850">
    <property type="entry name" value="MFS"/>
    <property type="match status" value="1"/>
</dbReference>
<dbReference type="PANTHER" id="PTHR43791:SF100">
    <property type="entry name" value="SUGAR TRANSPORTER"/>
    <property type="match status" value="1"/>
</dbReference>
<evidence type="ECO:0000313" key="10">
    <source>
        <dbReference type="Proteomes" id="UP000035721"/>
    </source>
</evidence>
<protein>
    <submittedName>
        <fullName evidence="9">Putative tartrate transporter</fullName>
    </submittedName>
</protein>
<keyword evidence="3 7" id="KW-0812">Transmembrane</keyword>
<feature type="transmembrane region" description="Helical" evidence="7">
    <location>
        <begin position="84"/>
        <end position="103"/>
    </location>
</feature>
<dbReference type="InterPro" id="IPR036259">
    <property type="entry name" value="MFS_trans_sf"/>
</dbReference>
<dbReference type="InterPro" id="IPR020846">
    <property type="entry name" value="MFS_dom"/>
</dbReference>
<evidence type="ECO:0000256" key="2">
    <source>
        <dbReference type="ARBA" id="ARBA00022448"/>
    </source>
</evidence>
<feature type="transmembrane region" description="Helical" evidence="7">
    <location>
        <begin position="398"/>
        <end position="420"/>
    </location>
</feature>
<dbReference type="CDD" id="cd17319">
    <property type="entry name" value="MFS_ExuT_GudP_like"/>
    <property type="match status" value="1"/>
</dbReference>
<dbReference type="SUPFAM" id="SSF103473">
    <property type="entry name" value="MFS general substrate transporter"/>
    <property type="match status" value="1"/>
</dbReference>
<evidence type="ECO:0000256" key="6">
    <source>
        <dbReference type="SAM" id="MobiDB-lite"/>
    </source>
</evidence>
<dbReference type="GO" id="GO:0022857">
    <property type="term" value="F:transmembrane transporter activity"/>
    <property type="evidence" value="ECO:0007669"/>
    <property type="project" value="InterPro"/>
</dbReference>
<evidence type="ECO:0000313" key="9">
    <source>
        <dbReference type="EMBL" id="CCH78628.1"/>
    </source>
</evidence>
<gene>
    <name evidence="9" type="primary">ttuB</name>
    <name evidence="9" type="ORF">BN12_310016</name>
</gene>